<dbReference type="Pfam" id="PF01095">
    <property type="entry name" value="Pectinesterase"/>
    <property type="match status" value="1"/>
</dbReference>
<dbReference type="AlphaFoldDB" id="A0AAV3QJ62"/>
<evidence type="ECO:0000256" key="2">
    <source>
        <dbReference type="ARBA" id="ARBA00005184"/>
    </source>
</evidence>
<comment type="catalytic activity">
    <reaction evidence="11">
        <text>[(1-&gt;4)-alpha-D-galacturonosyl methyl ester](n) + n H2O = [(1-&gt;4)-alpha-D-galacturonosyl](n) + n methanol + n H(+)</text>
        <dbReference type="Rhea" id="RHEA:22380"/>
        <dbReference type="Rhea" id="RHEA-COMP:14570"/>
        <dbReference type="Rhea" id="RHEA-COMP:14573"/>
        <dbReference type="ChEBI" id="CHEBI:15377"/>
        <dbReference type="ChEBI" id="CHEBI:15378"/>
        <dbReference type="ChEBI" id="CHEBI:17790"/>
        <dbReference type="ChEBI" id="CHEBI:140522"/>
        <dbReference type="ChEBI" id="CHEBI:140523"/>
        <dbReference type="EC" id="3.1.1.11"/>
    </reaction>
</comment>
<comment type="similarity">
    <text evidence="3">In the N-terminal section; belongs to the PMEI family.</text>
</comment>
<dbReference type="InterPro" id="IPR006501">
    <property type="entry name" value="Pectinesterase_inhib_dom"/>
</dbReference>
<evidence type="ECO:0000256" key="11">
    <source>
        <dbReference type="ARBA" id="ARBA00047928"/>
    </source>
</evidence>
<reference evidence="15 16" key="1">
    <citation type="submission" date="2024-01" db="EMBL/GenBank/DDBJ databases">
        <title>The complete chloroplast genome sequence of Lithospermum erythrorhizon: insights into the phylogenetic relationship among Boraginaceae species and the maternal lineages of purple gromwells.</title>
        <authorList>
            <person name="Okada T."/>
            <person name="Watanabe K."/>
        </authorList>
    </citation>
    <scope>NUCLEOTIDE SEQUENCE [LARGE SCALE GENOMIC DNA]</scope>
</reference>
<dbReference type="Gene3D" id="1.20.140.40">
    <property type="entry name" value="Invertase/pectin methylesterase inhibitor family protein"/>
    <property type="match status" value="1"/>
</dbReference>
<dbReference type="Gene3D" id="2.160.20.10">
    <property type="entry name" value="Single-stranded right-handed beta-helix, Pectin lyase-like"/>
    <property type="match status" value="1"/>
</dbReference>
<keyword evidence="16" id="KW-1185">Reference proteome</keyword>
<organism evidence="15 16">
    <name type="scientific">Lithospermum erythrorhizon</name>
    <name type="common">Purple gromwell</name>
    <name type="synonym">Lithospermum officinale var. erythrorhizon</name>
    <dbReference type="NCBI Taxonomy" id="34254"/>
    <lineage>
        <taxon>Eukaryota</taxon>
        <taxon>Viridiplantae</taxon>
        <taxon>Streptophyta</taxon>
        <taxon>Embryophyta</taxon>
        <taxon>Tracheophyta</taxon>
        <taxon>Spermatophyta</taxon>
        <taxon>Magnoliopsida</taxon>
        <taxon>eudicotyledons</taxon>
        <taxon>Gunneridae</taxon>
        <taxon>Pentapetalae</taxon>
        <taxon>asterids</taxon>
        <taxon>lamiids</taxon>
        <taxon>Boraginales</taxon>
        <taxon>Boraginaceae</taxon>
        <taxon>Boraginoideae</taxon>
        <taxon>Lithospermeae</taxon>
        <taxon>Lithospermum</taxon>
    </lineage>
</organism>
<proteinExistence type="inferred from homology"/>
<dbReference type="Proteomes" id="UP001454036">
    <property type="component" value="Unassembled WGS sequence"/>
</dbReference>
<gene>
    <name evidence="15" type="ORF">LIER_18729</name>
</gene>
<dbReference type="Pfam" id="PF04043">
    <property type="entry name" value="PMEI"/>
    <property type="match status" value="1"/>
</dbReference>
<evidence type="ECO:0000256" key="10">
    <source>
        <dbReference type="ARBA" id="ARBA00023316"/>
    </source>
</evidence>
<dbReference type="EC" id="3.1.1.11" evidence="5"/>
<keyword evidence="8" id="KW-0378">Hydrolase</keyword>
<evidence type="ECO:0000256" key="4">
    <source>
        <dbReference type="ARBA" id="ARBA00007786"/>
    </source>
</evidence>
<comment type="pathway">
    <text evidence="2">Glycan metabolism; pectin degradation; 2-dehydro-3-deoxy-D-gluconate from pectin: step 1/5.</text>
</comment>
<dbReference type="EMBL" id="BAABME010004524">
    <property type="protein sequence ID" value="GAA0162695.1"/>
    <property type="molecule type" value="Genomic_DNA"/>
</dbReference>
<keyword evidence="6" id="KW-0134">Cell wall</keyword>
<evidence type="ECO:0000313" key="15">
    <source>
        <dbReference type="EMBL" id="GAA0162695.1"/>
    </source>
</evidence>
<accession>A0AAV3QJ62</accession>
<dbReference type="InterPro" id="IPR012334">
    <property type="entry name" value="Pectin_lyas_fold"/>
</dbReference>
<evidence type="ECO:0000256" key="1">
    <source>
        <dbReference type="ARBA" id="ARBA00004191"/>
    </source>
</evidence>
<evidence type="ECO:0000313" key="16">
    <source>
        <dbReference type="Proteomes" id="UP001454036"/>
    </source>
</evidence>
<sequence length="570" mass="62456">MGKLRFSHMAIPSRTIFLTIFLIFPFSHGIYADVVPSLCHASKNPAKCEAALAGSNRVAQGATPLEAIQAMVSICSQNLKTIQAKTKQIADGATGEAPNANLTISANLGLKSLQECENRINQTTNGINKLLEQKGKQGRIKDLRAWMSAALAHEYNIRSGYQKYVNISLAANKASAMLDSLMELNIDTLSMIRNYDIFGNNLTAWGVPVTERDGFFEDRHLPGAEFAFWKVANDKKDNDGGHRFGSKFDGGVPVNSLKPDVTVCKDGCDYKSIQEAVNMAPDHLVNLRFVVHIKEGVYVEKVRVPLEKTNLVFLGDGMGKTVITGKDNVGLAGTSTFESSTVGVIGDRFMASGLTIENTAGSDGQQAVAFRSDSDLSVIENCEFIGNQDTLYVKTARQYYKSCRIVGNIDFIFGNSASYFQDCLILVAPRTTFPEKGDQNPISAHGRTDPSQSTGFVFEDCVINGTDEFMAVYNKNPSVHKSYLARPWKEYARTVFIRCLVGSLIDPEGYMPWSGDVGLKTLFYGEYDNSGPGANRTKRVLWSSQIAPEHAGSYSVQNFIQGNVWIPSAN</sequence>
<evidence type="ECO:0000259" key="14">
    <source>
        <dbReference type="Pfam" id="PF04043"/>
    </source>
</evidence>
<evidence type="ECO:0000256" key="8">
    <source>
        <dbReference type="ARBA" id="ARBA00022801"/>
    </source>
</evidence>
<keyword evidence="7" id="KW-0964">Secreted</keyword>
<comment type="caution">
    <text evidence="15">The sequence shown here is derived from an EMBL/GenBank/DDBJ whole genome shotgun (WGS) entry which is preliminary data.</text>
</comment>
<comment type="subcellular location">
    <subcellularLocation>
        <location evidence="1">Secreted</location>
        <location evidence="1">Cell wall</location>
    </subcellularLocation>
</comment>
<keyword evidence="9" id="KW-0063">Aspartyl esterase</keyword>
<dbReference type="GO" id="GO:0042545">
    <property type="term" value="P:cell wall modification"/>
    <property type="evidence" value="ECO:0007669"/>
    <property type="project" value="InterPro"/>
</dbReference>
<evidence type="ECO:0000259" key="13">
    <source>
        <dbReference type="Pfam" id="PF01095"/>
    </source>
</evidence>
<dbReference type="InterPro" id="IPR035513">
    <property type="entry name" value="Invertase/methylesterase_inhib"/>
</dbReference>
<evidence type="ECO:0000256" key="5">
    <source>
        <dbReference type="ARBA" id="ARBA00013229"/>
    </source>
</evidence>
<feature type="signal peptide" evidence="12">
    <location>
        <begin position="1"/>
        <end position="32"/>
    </location>
</feature>
<evidence type="ECO:0000256" key="9">
    <source>
        <dbReference type="ARBA" id="ARBA00023085"/>
    </source>
</evidence>
<feature type="chain" id="PRO_5043517359" description="pectinesterase" evidence="12">
    <location>
        <begin position="33"/>
        <end position="570"/>
    </location>
</feature>
<feature type="domain" description="Pectinesterase inhibitor" evidence="14">
    <location>
        <begin position="35"/>
        <end position="163"/>
    </location>
</feature>
<feature type="domain" description="Pectinesterase catalytic" evidence="13">
    <location>
        <begin position="260"/>
        <end position="563"/>
    </location>
</feature>
<dbReference type="PANTHER" id="PTHR31707">
    <property type="entry name" value="PECTINESTERASE"/>
    <property type="match status" value="1"/>
</dbReference>
<evidence type="ECO:0000256" key="6">
    <source>
        <dbReference type="ARBA" id="ARBA00022512"/>
    </source>
</evidence>
<dbReference type="SUPFAM" id="SSF51126">
    <property type="entry name" value="Pectin lyase-like"/>
    <property type="match status" value="1"/>
</dbReference>
<evidence type="ECO:0000256" key="3">
    <source>
        <dbReference type="ARBA" id="ARBA00006027"/>
    </source>
</evidence>
<comment type="similarity">
    <text evidence="4">In the C-terminal section; belongs to the pectinesterase family.</text>
</comment>
<dbReference type="InterPro" id="IPR011050">
    <property type="entry name" value="Pectin_lyase_fold/virulence"/>
</dbReference>
<dbReference type="GO" id="GO:0030599">
    <property type="term" value="F:pectinesterase activity"/>
    <property type="evidence" value="ECO:0007669"/>
    <property type="project" value="UniProtKB-EC"/>
</dbReference>
<keyword evidence="12" id="KW-0732">Signal</keyword>
<dbReference type="GO" id="GO:0004857">
    <property type="term" value="F:enzyme inhibitor activity"/>
    <property type="evidence" value="ECO:0007669"/>
    <property type="project" value="InterPro"/>
</dbReference>
<protein>
    <recommendedName>
        <fullName evidence="5">pectinesterase</fullName>
        <ecNumber evidence="5">3.1.1.11</ecNumber>
    </recommendedName>
</protein>
<evidence type="ECO:0000256" key="12">
    <source>
        <dbReference type="SAM" id="SignalP"/>
    </source>
</evidence>
<evidence type="ECO:0000256" key="7">
    <source>
        <dbReference type="ARBA" id="ARBA00022525"/>
    </source>
</evidence>
<dbReference type="InterPro" id="IPR000070">
    <property type="entry name" value="Pectinesterase_cat"/>
</dbReference>
<dbReference type="FunFam" id="2.160.20.10:FF:000029">
    <property type="entry name" value="Pectinesterase 4"/>
    <property type="match status" value="1"/>
</dbReference>
<name>A0AAV3QJ62_LITER</name>
<keyword evidence="10" id="KW-0961">Cell wall biogenesis/degradation</keyword>
<dbReference type="SUPFAM" id="SSF101148">
    <property type="entry name" value="Plant invertase/pectin methylesterase inhibitor"/>
    <property type="match status" value="1"/>
</dbReference>